<keyword evidence="1" id="KW-0472">Membrane</keyword>
<keyword evidence="1" id="KW-1133">Transmembrane helix</keyword>
<proteinExistence type="predicted"/>
<dbReference type="Gene3D" id="3.40.50.1820">
    <property type="entry name" value="alpha/beta hydrolase"/>
    <property type="match status" value="1"/>
</dbReference>
<reference evidence="3" key="1">
    <citation type="submission" date="2022-11" db="EMBL/GenBank/DDBJ databases">
        <title>Genome Sequence of Cubamyces cubensis.</title>
        <authorList>
            <person name="Buettner E."/>
        </authorList>
    </citation>
    <scope>NUCLEOTIDE SEQUENCE</scope>
    <source>
        <strain evidence="3">MPL-01</strain>
    </source>
</reference>
<evidence type="ECO:0000259" key="2">
    <source>
        <dbReference type="Pfam" id="PF00561"/>
    </source>
</evidence>
<evidence type="ECO:0000256" key="1">
    <source>
        <dbReference type="SAM" id="Phobius"/>
    </source>
</evidence>
<feature type="transmembrane region" description="Helical" evidence="1">
    <location>
        <begin position="20"/>
        <end position="38"/>
    </location>
</feature>
<protein>
    <recommendedName>
        <fullName evidence="2">AB hydrolase-1 domain-containing protein</fullName>
    </recommendedName>
</protein>
<gene>
    <name evidence="3" type="ORF">ONZ51_g8058</name>
</gene>
<feature type="domain" description="AB hydrolase-1" evidence="2">
    <location>
        <begin position="94"/>
        <end position="330"/>
    </location>
</feature>
<keyword evidence="4" id="KW-1185">Reference proteome</keyword>
<dbReference type="Proteomes" id="UP001215151">
    <property type="component" value="Unassembled WGS sequence"/>
</dbReference>
<evidence type="ECO:0000313" key="4">
    <source>
        <dbReference type="Proteomes" id="UP001215151"/>
    </source>
</evidence>
<keyword evidence="1" id="KW-0812">Transmembrane</keyword>
<accession>A0AAD7TP04</accession>
<dbReference type="PANTHER" id="PTHR43194:SF2">
    <property type="entry name" value="PEROXISOMAL MEMBRANE PROTEIN LPX1"/>
    <property type="match status" value="1"/>
</dbReference>
<evidence type="ECO:0000313" key="3">
    <source>
        <dbReference type="EMBL" id="KAJ8473147.1"/>
    </source>
</evidence>
<dbReference type="PRINTS" id="PR00111">
    <property type="entry name" value="ABHYDROLASE"/>
</dbReference>
<dbReference type="PANTHER" id="PTHR43194">
    <property type="entry name" value="HYDROLASE ALPHA/BETA FOLD FAMILY"/>
    <property type="match status" value="1"/>
</dbReference>
<dbReference type="InterPro" id="IPR050228">
    <property type="entry name" value="Carboxylesterase_BioH"/>
</dbReference>
<dbReference type="EMBL" id="JAPEVG010000233">
    <property type="protein sequence ID" value="KAJ8473147.1"/>
    <property type="molecule type" value="Genomic_DNA"/>
</dbReference>
<name>A0AAD7TP04_9APHY</name>
<dbReference type="InterPro" id="IPR000073">
    <property type="entry name" value="AB_hydrolase_1"/>
</dbReference>
<dbReference type="AlphaFoldDB" id="A0AAD7TP04"/>
<sequence length="344" mass="37674">MTLSLSALLPDMPPSSAFQWFLLVCPAVVILSYFFTVFPHTPESLYIHPSLASLPKTSPSRLIYPDNYYDGGAYVKLPYGTVRYWLIGPEHGKRVVLIHGLSVPAIIWKDVAPKLASKGFRVLLYDLYGRGYSDAPQTTYDANLYTTQLALLLQYVGWSKADIVGVSMGGGIAAAFSAQFPHLVTDKVALIASAGLMESSDMSRTTKFLSSPLMQLVSSSYPFRLYLQYLADQKSSGSPISELVRLQSAYLPGYNPAIASSIREGPLRSLAPQFAALGRHSRKTNGSVLLIWGTADQVVPYRYAARVQTLIPHAELVTIEGGPHDITISHADEVSNALVDFLQR</sequence>
<dbReference type="InterPro" id="IPR029058">
    <property type="entry name" value="AB_hydrolase_fold"/>
</dbReference>
<dbReference type="SUPFAM" id="SSF53474">
    <property type="entry name" value="alpha/beta-Hydrolases"/>
    <property type="match status" value="1"/>
</dbReference>
<dbReference type="Pfam" id="PF00561">
    <property type="entry name" value="Abhydrolase_1"/>
    <property type="match status" value="1"/>
</dbReference>
<comment type="caution">
    <text evidence="3">The sequence shown here is derived from an EMBL/GenBank/DDBJ whole genome shotgun (WGS) entry which is preliminary data.</text>
</comment>
<organism evidence="3 4">
    <name type="scientific">Trametes cubensis</name>
    <dbReference type="NCBI Taxonomy" id="1111947"/>
    <lineage>
        <taxon>Eukaryota</taxon>
        <taxon>Fungi</taxon>
        <taxon>Dikarya</taxon>
        <taxon>Basidiomycota</taxon>
        <taxon>Agaricomycotina</taxon>
        <taxon>Agaricomycetes</taxon>
        <taxon>Polyporales</taxon>
        <taxon>Polyporaceae</taxon>
        <taxon>Trametes</taxon>
    </lineage>
</organism>